<dbReference type="RefSeq" id="WP_076590226.1">
    <property type="nucleotide sequence ID" value="NZ_JABEYA020000019.1"/>
</dbReference>
<comment type="caution">
    <text evidence="1">The sequence shown here is derived from an EMBL/GenBank/DDBJ whole genome shotgun (WGS) entry which is preliminary data.</text>
</comment>
<dbReference type="EMBL" id="JAUFQC010000001">
    <property type="protein sequence ID" value="MDN3608681.1"/>
    <property type="molecule type" value="Genomic_DNA"/>
</dbReference>
<sequence length="157" mass="17897">MIPYLVVVTSALIFLTVLSLPWSNKLDNSRYQHSEVHIHSDDHIMRTNGLTRISQGNIVLLASLQDEEMAEPIVVRFQGQAQSYNLYRFSITGRVNLLSVQRLEHIMNDKDISPLLLLNDDPVSLDIDILYSSHSFVIIRDQQSGRSQLIAKRSIPQ</sequence>
<gene>
    <name evidence="1" type="ORF">QWZ16_02750</name>
</gene>
<evidence type="ECO:0000313" key="2">
    <source>
        <dbReference type="Proteomes" id="UP001238540"/>
    </source>
</evidence>
<proteinExistence type="predicted"/>
<keyword evidence="2" id="KW-1185">Reference proteome</keyword>
<name>A0ABT8BNE7_9VIBR</name>
<evidence type="ECO:0000313" key="1">
    <source>
        <dbReference type="EMBL" id="MDN3608681.1"/>
    </source>
</evidence>
<organism evidence="1 2">
    <name type="scientific">Vibrio ostreicida</name>
    <dbReference type="NCBI Taxonomy" id="526588"/>
    <lineage>
        <taxon>Bacteria</taxon>
        <taxon>Pseudomonadati</taxon>
        <taxon>Pseudomonadota</taxon>
        <taxon>Gammaproteobacteria</taxon>
        <taxon>Vibrionales</taxon>
        <taxon>Vibrionaceae</taxon>
        <taxon>Vibrio</taxon>
    </lineage>
</organism>
<dbReference type="Proteomes" id="UP001238540">
    <property type="component" value="Unassembled WGS sequence"/>
</dbReference>
<reference evidence="2" key="1">
    <citation type="journal article" date="2019" name="Int. J. Syst. Evol. Microbiol.">
        <title>The Global Catalogue of Microorganisms (GCM) 10K type strain sequencing project: providing services to taxonomists for standard genome sequencing and annotation.</title>
        <authorList>
            <consortium name="The Broad Institute Genomics Platform"/>
            <consortium name="The Broad Institute Genome Sequencing Center for Infectious Disease"/>
            <person name="Wu L."/>
            <person name="Ma J."/>
        </authorList>
    </citation>
    <scope>NUCLEOTIDE SEQUENCE [LARGE SCALE GENOMIC DNA]</scope>
    <source>
        <strain evidence="2">CECT 7398</strain>
    </source>
</reference>
<protein>
    <submittedName>
        <fullName evidence="1">Uncharacterized protein</fullName>
    </submittedName>
</protein>
<accession>A0ABT8BNE7</accession>